<name>D1C6J2_SPHTD</name>
<keyword evidence="3" id="KW-0378">Hydrolase</keyword>
<evidence type="ECO:0000313" key="6">
    <source>
        <dbReference type="EMBL" id="ACZ39617.1"/>
    </source>
</evidence>
<dbReference type="eggNOG" id="COG0491">
    <property type="taxonomic scope" value="Bacteria"/>
</dbReference>
<reference evidence="6 7" key="2">
    <citation type="journal article" date="2010" name="Stand. Genomic Sci.">
        <title>Complete genome sequence of Desulfohalobium retbaense type strain (HR(100)).</title>
        <authorList>
            <person name="Spring S."/>
            <person name="Nolan M."/>
            <person name="Lapidus A."/>
            <person name="Glavina Del Rio T."/>
            <person name="Copeland A."/>
            <person name="Tice H."/>
            <person name="Cheng J.F."/>
            <person name="Lucas S."/>
            <person name="Land M."/>
            <person name="Chen F."/>
            <person name="Bruce D."/>
            <person name="Goodwin L."/>
            <person name="Pitluck S."/>
            <person name="Ivanova N."/>
            <person name="Mavromatis K."/>
            <person name="Mikhailova N."/>
            <person name="Pati A."/>
            <person name="Chen A."/>
            <person name="Palaniappan K."/>
            <person name="Hauser L."/>
            <person name="Chang Y.J."/>
            <person name="Jeffries C.D."/>
            <person name="Munk C."/>
            <person name="Kiss H."/>
            <person name="Chain P."/>
            <person name="Han C."/>
            <person name="Brettin T."/>
            <person name="Detter J.C."/>
            <person name="Schuler E."/>
            <person name="Goker M."/>
            <person name="Rohde M."/>
            <person name="Bristow J."/>
            <person name="Eisen J.A."/>
            <person name="Markowitz V."/>
            <person name="Hugenholtz P."/>
            <person name="Kyrpides N.C."/>
            <person name="Klenk H.P."/>
        </authorList>
    </citation>
    <scope>NUCLEOTIDE SEQUENCE [LARGE SCALE GENOMIC DNA]</scope>
    <source>
        <strain evidence="7">ATCC 49802 / DSM 20745 / S 6022</strain>
    </source>
</reference>
<dbReference type="InterPro" id="IPR001279">
    <property type="entry name" value="Metallo-B-lactamas"/>
</dbReference>
<dbReference type="EMBL" id="CP001823">
    <property type="protein sequence ID" value="ACZ39617.1"/>
    <property type="molecule type" value="Genomic_DNA"/>
</dbReference>
<proteinExistence type="predicted"/>
<dbReference type="Pfam" id="PF00753">
    <property type="entry name" value="Lactamase_B"/>
    <property type="match status" value="1"/>
</dbReference>
<dbReference type="InParanoid" id="D1C6J2"/>
<dbReference type="HOGENOM" id="CLU_030571_5_3_0"/>
<accession>D1C6J2</accession>
<dbReference type="Gene3D" id="3.60.15.10">
    <property type="entry name" value="Ribonuclease Z/Hydroxyacylglutathione hydrolase-like"/>
    <property type="match status" value="1"/>
</dbReference>
<dbReference type="OrthoDB" id="9802248at2"/>
<dbReference type="SUPFAM" id="SSF56281">
    <property type="entry name" value="Metallo-hydrolase/oxidoreductase"/>
    <property type="match status" value="1"/>
</dbReference>
<evidence type="ECO:0000256" key="1">
    <source>
        <dbReference type="ARBA" id="ARBA00001947"/>
    </source>
</evidence>
<organism evidence="6 7">
    <name type="scientific">Sphaerobacter thermophilus (strain ATCC 49802 / DSM 20745 / KCCM 41009 / NCIMB 13125 / S 6022)</name>
    <dbReference type="NCBI Taxonomy" id="479434"/>
    <lineage>
        <taxon>Bacteria</taxon>
        <taxon>Pseudomonadati</taxon>
        <taxon>Thermomicrobiota</taxon>
        <taxon>Thermomicrobia</taxon>
        <taxon>Sphaerobacterales</taxon>
        <taxon>Sphaerobacterineae</taxon>
        <taxon>Sphaerobacteraceae</taxon>
        <taxon>Sphaerobacter</taxon>
    </lineage>
</organism>
<keyword evidence="4" id="KW-0862">Zinc</keyword>
<dbReference type="PANTHER" id="PTHR46233">
    <property type="entry name" value="HYDROXYACYLGLUTATHIONE HYDROLASE GLOC"/>
    <property type="match status" value="1"/>
</dbReference>
<evidence type="ECO:0000256" key="2">
    <source>
        <dbReference type="ARBA" id="ARBA00022723"/>
    </source>
</evidence>
<feature type="domain" description="Metallo-beta-lactamase" evidence="5">
    <location>
        <begin position="12"/>
        <end position="190"/>
    </location>
</feature>
<comment type="cofactor">
    <cofactor evidence="1">
        <name>Zn(2+)</name>
        <dbReference type="ChEBI" id="CHEBI:29105"/>
    </cofactor>
</comment>
<keyword evidence="7" id="KW-1185">Reference proteome</keyword>
<dbReference type="KEGG" id="sti:Sthe_2193"/>
<sequence>MFIKAFPAGPIETNAFLVGDEESGQAIAIDAPGDVTADLVDAARAAGLTIGLIVLTHHHWDHVLDALELKAATGAPLAAHPESVPLLEKPTRPAMPIPVQVPAITPDQLLNDGDTVPVGRYTFRVLHTPGHAPGQISLYEPDAAVLFGGDTLFSGGFGRVDLPGSSVQQTVATMQRLLQLPDNVTVYPGHGQETTIGAERAWITQLISRR</sequence>
<dbReference type="CDD" id="cd06262">
    <property type="entry name" value="metallo-hydrolase-like_MBL-fold"/>
    <property type="match status" value="1"/>
</dbReference>
<dbReference type="RefSeq" id="WP_012872663.1">
    <property type="nucleotide sequence ID" value="NC_013523.1"/>
</dbReference>
<dbReference type="InterPro" id="IPR051453">
    <property type="entry name" value="MBL_Glyoxalase_II"/>
</dbReference>
<keyword evidence="2" id="KW-0479">Metal-binding</keyword>
<dbReference type="InterPro" id="IPR036866">
    <property type="entry name" value="RibonucZ/Hydroxyglut_hydro"/>
</dbReference>
<evidence type="ECO:0000313" key="7">
    <source>
        <dbReference type="Proteomes" id="UP000002027"/>
    </source>
</evidence>
<gene>
    <name evidence="6" type="ordered locus">Sthe_2193</name>
</gene>
<dbReference type="FunCoup" id="D1C6J2">
    <property type="interactions" value="356"/>
</dbReference>
<dbReference type="SMART" id="SM00849">
    <property type="entry name" value="Lactamase_B"/>
    <property type="match status" value="1"/>
</dbReference>
<dbReference type="AlphaFoldDB" id="D1C6J2"/>
<reference evidence="7" key="1">
    <citation type="submission" date="2009-11" db="EMBL/GenBank/DDBJ databases">
        <title>The complete chromosome 1 of Sphaerobacter thermophilus DSM 20745.</title>
        <authorList>
            <person name="Lucas S."/>
            <person name="Copeland A."/>
            <person name="Lapidus A."/>
            <person name="Glavina del Rio T."/>
            <person name="Dalin E."/>
            <person name="Tice H."/>
            <person name="Bruce D."/>
            <person name="Goodwin L."/>
            <person name="Pitluck S."/>
            <person name="Kyrpides N."/>
            <person name="Mavromatis K."/>
            <person name="Ivanova N."/>
            <person name="Mikhailova N."/>
            <person name="LaButti K.M."/>
            <person name="Clum A."/>
            <person name="Sun H.I."/>
            <person name="Brettin T."/>
            <person name="Detter J.C."/>
            <person name="Han C."/>
            <person name="Larimer F."/>
            <person name="Land M."/>
            <person name="Hauser L."/>
            <person name="Markowitz V."/>
            <person name="Cheng J.F."/>
            <person name="Hugenholtz P."/>
            <person name="Woyke T."/>
            <person name="Wu D."/>
            <person name="Steenblock K."/>
            <person name="Schneider S."/>
            <person name="Pukall R."/>
            <person name="Goeker M."/>
            <person name="Klenk H.P."/>
            <person name="Eisen J.A."/>
        </authorList>
    </citation>
    <scope>NUCLEOTIDE SEQUENCE [LARGE SCALE GENOMIC DNA]</scope>
    <source>
        <strain evidence="7">ATCC 49802 / DSM 20745 / S 6022</strain>
    </source>
</reference>
<dbReference type="GO" id="GO:0016787">
    <property type="term" value="F:hydrolase activity"/>
    <property type="evidence" value="ECO:0007669"/>
    <property type="project" value="UniProtKB-KW"/>
</dbReference>
<evidence type="ECO:0000259" key="5">
    <source>
        <dbReference type="SMART" id="SM00849"/>
    </source>
</evidence>
<evidence type="ECO:0000256" key="4">
    <source>
        <dbReference type="ARBA" id="ARBA00022833"/>
    </source>
</evidence>
<evidence type="ECO:0000256" key="3">
    <source>
        <dbReference type="ARBA" id="ARBA00022801"/>
    </source>
</evidence>
<dbReference type="Proteomes" id="UP000002027">
    <property type="component" value="Chromosome 1"/>
</dbReference>
<dbReference type="STRING" id="479434.Sthe_2193"/>
<dbReference type="GO" id="GO:0046872">
    <property type="term" value="F:metal ion binding"/>
    <property type="evidence" value="ECO:0007669"/>
    <property type="project" value="UniProtKB-KW"/>
</dbReference>
<dbReference type="PANTHER" id="PTHR46233:SF3">
    <property type="entry name" value="HYDROXYACYLGLUTATHIONE HYDROLASE GLOC"/>
    <property type="match status" value="1"/>
</dbReference>
<protein>
    <submittedName>
        <fullName evidence="6">Beta-lactamase domain protein</fullName>
    </submittedName>
</protein>